<keyword evidence="4" id="KW-1185">Reference proteome</keyword>
<dbReference type="GO" id="GO:0008270">
    <property type="term" value="F:zinc ion binding"/>
    <property type="evidence" value="ECO:0007669"/>
    <property type="project" value="InterPro"/>
</dbReference>
<dbReference type="AlphaFoldDB" id="A0A271KE25"/>
<gene>
    <name evidence="3" type="ORF">CIT31_16830</name>
</gene>
<dbReference type="Pfam" id="PF01844">
    <property type="entry name" value="HNH"/>
    <property type="match status" value="1"/>
</dbReference>
<dbReference type="Proteomes" id="UP000215931">
    <property type="component" value="Unassembled WGS sequence"/>
</dbReference>
<dbReference type="Gene3D" id="1.10.30.50">
    <property type="match status" value="1"/>
</dbReference>
<protein>
    <recommendedName>
        <fullName evidence="2">HNH nuclease domain-containing protein</fullName>
    </recommendedName>
</protein>
<feature type="region of interest" description="Disordered" evidence="1">
    <location>
        <begin position="85"/>
        <end position="107"/>
    </location>
</feature>
<dbReference type="EMBL" id="NPKH01000023">
    <property type="protein sequence ID" value="PAP94031.1"/>
    <property type="molecule type" value="Genomic_DNA"/>
</dbReference>
<dbReference type="RefSeq" id="WP_095519565.1">
    <property type="nucleotide sequence ID" value="NZ_NPKH01000023.1"/>
</dbReference>
<evidence type="ECO:0000259" key="2">
    <source>
        <dbReference type="SMART" id="SM00507"/>
    </source>
</evidence>
<dbReference type="CDD" id="cd00085">
    <property type="entry name" value="HNHc"/>
    <property type="match status" value="1"/>
</dbReference>
<proteinExistence type="predicted"/>
<accession>A0A271KE25</accession>
<evidence type="ECO:0000313" key="4">
    <source>
        <dbReference type="Proteomes" id="UP000215931"/>
    </source>
</evidence>
<organism evidence="3 4">
    <name type="scientific">Mesorhizobium wenxiniae</name>
    <dbReference type="NCBI Taxonomy" id="2014805"/>
    <lineage>
        <taxon>Bacteria</taxon>
        <taxon>Pseudomonadati</taxon>
        <taxon>Pseudomonadota</taxon>
        <taxon>Alphaproteobacteria</taxon>
        <taxon>Hyphomicrobiales</taxon>
        <taxon>Phyllobacteriaceae</taxon>
        <taxon>Mesorhizobium</taxon>
    </lineage>
</organism>
<dbReference type="InterPro" id="IPR002711">
    <property type="entry name" value="HNH"/>
</dbReference>
<feature type="compositionally biased region" description="Polar residues" evidence="1">
    <location>
        <begin position="97"/>
        <end position="107"/>
    </location>
</feature>
<comment type="caution">
    <text evidence="3">The sequence shown here is derived from an EMBL/GenBank/DDBJ whole genome shotgun (WGS) entry which is preliminary data.</text>
</comment>
<sequence length="107" mass="12208">MARKSFNRKDRARIFNAALGVCHLCAGKIGVAEAWEIEHVIPWALTHDDSDDNLRPAHVKCHRTKTDQDMTDIAKVYRIAAKHDGSWPKSRAKLQSRPFSNSRMTRP</sequence>
<dbReference type="SMART" id="SM00507">
    <property type="entry name" value="HNHc"/>
    <property type="match status" value="1"/>
</dbReference>
<dbReference type="OrthoDB" id="7864830at2"/>
<reference evidence="3 4" key="1">
    <citation type="submission" date="2017-08" db="EMBL/GenBank/DDBJ databases">
        <title>Mesorhizobium wenxinae sp. nov., a novel rhizobial species isolated from root nodules of chickpea (Cicer arietinum L.).</title>
        <authorList>
            <person name="Zhang J."/>
        </authorList>
    </citation>
    <scope>NUCLEOTIDE SEQUENCE [LARGE SCALE GENOMIC DNA]</scope>
    <source>
        <strain evidence="4">WYCCWR 10019</strain>
    </source>
</reference>
<evidence type="ECO:0000256" key="1">
    <source>
        <dbReference type="SAM" id="MobiDB-lite"/>
    </source>
</evidence>
<evidence type="ECO:0000313" key="3">
    <source>
        <dbReference type="EMBL" id="PAP94031.1"/>
    </source>
</evidence>
<dbReference type="GO" id="GO:0004519">
    <property type="term" value="F:endonuclease activity"/>
    <property type="evidence" value="ECO:0007669"/>
    <property type="project" value="InterPro"/>
</dbReference>
<dbReference type="GO" id="GO:0003676">
    <property type="term" value="F:nucleic acid binding"/>
    <property type="evidence" value="ECO:0007669"/>
    <property type="project" value="InterPro"/>
</dbReference>
<dbReference type="InterPro" id="IPR003615">
    <property type="entry name" value="HNH_nuc"/>
</dbReference>
<feature type="domain" description="HNH nuclease" evidence="2">
    <location>
        <begin position="9"/>
        <end position="63"/>
    </location>
</feature>
<name>A0A271KE25_9HYPH</name>